<dbReference type="Pfam" id="PF00903">
    <property type="entry name" value="Glyoxalase"/>
    <property type="match status" value="1"/>
</dbReference>
<dbReference type="GO" id="GO:0046872">
    <property type="term" value="F:metal ion binding"/>
    <property type="evidence" value="ECO:0007669"/>
    <property type="project" value="UniProtKB-KW"/>
</dbReference>
<keyword evidence="4" id="KW-1185">Reference proteome</keyword>
<dbReference type="RefSeq" id="WP_053418072.1">
    <property type="nucleotide sequence ID" value="NZ_JBNNVA010000007.1"/>
</dbReference>
<dbReference type="InterPro" id="IPR029068">
    <property type="entry name" value="Glyas_Bleomycin-R_OHBP_Dase"/>
</dbReference>
<dbReference type="CDD" id="cd08353">
    <property type="entry name" value="VOC_like"/>
    <property type="match status" value="1"/>
</dbReference>
<evidence type="ECO:0000259" key="2">
    <source>
        <dbReference type="PROSITE" id="PS51819"/>
    </source>
</evidence>
<dbReference type="InterPro" id="IPR037523">
    <property type="entry name" value="VOC_core"/>
</dbReference>
<keyword evidence="1" id="KW-0479">Metal-binding</keyword>
<dbReference type="GO" id="GO:0046491">
    <property type="term" value="P:L-methylmalonyl-CoA metabolic process"/>
    <property type="evidence" value="ECO:0007669"/>
    <property type="project" value="TreeGrafter"/>
</dbReference>
<accession>A0A0M0LGR7</accession>
<feature type="domain" description="VOC" evidence="2">
    <location>
        <begin position="5"/>
        <end position="160"/>
    </location>
</feature>
<dbReference type="OrthoDB" id="9795618at2"/>
<gene>
    <name evidence="3" type="ORF">AMD00_16430</name>
</gene>
<dbReference type="EMBL" id="LILB01000005">
    <property type="protein sequence ID" value="KOO49898.1"/>
    <property type="molecule type" value="Genomic_DNA"/>
</dbReference>
<dbReference type="STRING" id="263475.AMD00_16430"/>
<proteinExistence type="predicted"/>
<dbReference type="GeneID" id="301137680"/>
<dbReference type="PANTHER" id="PTHR43048:SF5">
    <property type="entry name" value="BLR5325 PROTEIN"/>
    <property type="match status" value="1"/>
</dbReference>
<evidence type="ECO:0000313" key="4">
    <source>
        <dbReference type="Proteomes" id="UP000036867"/>
    </source>
</evidence>
<evidence type="ECO:0000256" key="1">
    <source>
        <dbReference type="ARBA" id="ARBA00022723"/>
    </source>
</evidence>
<name>A0A0M0LGR7_9BACL</name>
<evidence type="ECO:0000313" key="3">
    <source>
        <dbReference type="EMBL" id="KOO49898.1"/>
    </source>
</evidence>
<dbReference type="GO" id="GO:0004493">
    <property type="term" value="F:methylmalonyl-CoA epimerase activity"/>
    <property type="evidence" value="ECO:0007669"/>
    <property type="project" value="TreeGrafter"/>
</dbReference>
<comment type="caution">
    <text evidence="3">The sequence shown here is derived from an EMBL/GenBank/DDBJ whole genome shotgun (WGS) entry which is preliminary data.</text>
</comment>
<reference evidence="4" key="1">
    <citation type="submission" date="2015-08" db="EMBL/GenBank/DDBJ databases">
        <title>Fjat-10028 dsm 16317.</title>
        <authorList>
            <person name="Liu B."/>
            <person name="Wang J."/>
            <person name="Zhu Y."/>
            <person name="Liu G."/>
            <person name="Chen Q."/>
            <person name="Chen Z."/>
            <person name="Lan J."/>
            <person name="Che J."/>
            <person name="Ge C."/>
            <person name="Shi H."/>
            <person name="Pan Z."/>
            <person name="Liu X."/>
        </authorList>
    </citation>
    <scope>NUCLEOTIDE SEQUENCE [LARGE SCALE GENOMIC DNA]</scope>
    <source>
        <strain evidence="4">DSM 16317</strain>
    </source>
</reference>
<dbReference type="PROSITE" id="PS51819">
    <property type="entry name" value="VOC"/>
    <property type="match status" value="1"/>
</dbReference>
<protein>
    <submittedName>
        <fullName evidence="3">Glyoxalase</fullName>
    </submittedName>
</protein>
<dbReference type="SUPFAM" id="SSF54593">
    <property type="entry name" value="Glyoxalase/Bleomycin resistance protein/Dihydroxybiphenyl dioxygenase"/>
    <property type="match status" value="1"/>
</dbReference>
<dbReference type="AlphaFoldDB" id="A0A0M0LGR7"/>
<dbReference type="Proteomes" id="UP000036867">
    <property type="component" value="Unassembled WGS sequence"/>
</dbReference>
<dbReference type="PANTHER" id="PTHR43048">
    <property type="entry name" value="METHYLMALONYL-COA EPIMERASE"/>
    <property type="match status" value="1"/>
</dbReference>
<dbReference type="InterPro" id="IPR004360">
    <property type="entry name" value="Glyas_Fos-R_dOase_dom"/>
</dbReference>
<dbReference type="Gene3D" id="3.10.180.10">
    <property type="entry name" value="2,3-Dihydroxybiphenyl 1,2-Dioxygenase, domain 1"/>
    <property type="match status" value="2"/>
</dbReference>
<sequence length="162" mass="18267">MKIHRIDHVGIIVNDLPAAKAFFLDFGLEMLGEGKVEGEWVERMERLMGLQDVKEEVEMLRTPEDDANIELVVLRTPEGDANIELVKFHTPSDENSIQRPLANTLGIRHIAFAVEDIEALVTKLTKIGAELIGEIQNYENAYKLCYVRGPEGIILELAEEIK</sequence>
<organism evidence="3 4">
    <name type="scientific">Viridibacillus arvi</name>
    <dbReference type="NCBI Taxonomy" id="263475"/>
    <lineage>
        <taxon>Bacteria</taxon>
        <taxon>Bacillati</taxon>
        <taxon>Bacillota</taxon>
        <taxon>Bacilli</taxon>
        <taxon>Bacillales</taxon>
        <taxon>Caryophanaceae</taxon>
        <taxon>Viridibacillus</taxon>
    </lineage>
</organism>
<dbReference type="InterPro" id="IPR051785">
    <property type="entry name" value="MMCE/EMCE_epimerase"/>
</dbReference>
<dbReference type="PATRIC" id="fig|263475.3.peg.4572"/>